<proteinExistence type="inferred from homology"/>
<keyword evidence="2" id="KW-0805">Transcription regulation</keyword>
<evidence type="ECO:0000256" key="1">
    <source>
        <dbReference type="ARBA" id="ARBA00007692"/>
    </source>
</evidence>
<keyword evidence="2" id="KW-0806">Transcription termination</keyword>
<dbReference type="PANTHER" id="PTHR13068:SF38">
    <property type="entry name" value="TRANSCRIPTION TERMINATION FACTOR FAMILY PROTEIN"/>
    <property type="match status" value="1"/>
</dbReference>
<dbReference type="Gene3D" id="1.25.70.10">
    <property type="entry name" value="Transcription termination factor 3, mitochondrial"/>
    <property type="match status" value="2"/>
</dbReference>
<sequence length="577" mass="66878">MDHLRKQILSSIFKCASVSHCDNCFRSSRAKFRTNGSIHTYQKYRFYRTKRKSREIWEKIFQFPETVKREAQSSLLDYLHSTRGLQYPDAQHISGNSPYFLNNLVKMVNNDSHSAGSISRYLRYHPINEFEPFFESMGMNPSEYSMFLPSKLIFLSDDQVLIHNYRVLCSCGFARSKIGEIYKEVPNIFRYCQGVLESKLKAFGKVGFDQLSLVKLIRSNPRLLEGNVDREFFIFLEKLKCLGINQDWIFQQLLKENSYEWGYLSEALLLFRKLGFNEEKLGKVISNNPDILFGGSGCNVFSIMGFLWKFGCTQNKIYCIFSHFPQIQTGMFLKNLRNCYQILIDIEMPSHQIENVFSSYPLLLGSCSLKKVDSLLRTLNTGKRRLRKTILEDPHILKKWVLGKRVVPFPSTGERKKSKDMKNKFVLSLGFLENKGEMEEALKSLRGKGLELQERFDCLVNAGLDPKDVSTMIKGYPNILNQTKEVIEEKIDFLVNILGYPLSSLVSFPSYIAFNTQRTKLRVFMYNWLKDQGRVDPNLALKTIVASSEKTFVSRYVNQHPGGHDVWEDLKKGIQLQ</sequence>
<evidence type="ECO:0000313" key="4">
    <source>
        <dbReference type="EMBL" id="CAH9117861.1"/>
    </source>
</evidence>
<gene>
    <name evidence="4" type="ORF">CEURO_LOCUS21719</name>
</gene>
<comment type="caution">
    <text evidence="4">The sequence shown here is derived from an EMBL/GenBank/DDBJ whole genome shotgun (WGS) entry which is preliminary data.</text>
</comment>
<keyword evidence="5" id="KW-1185">Reference proteome</keyword>
<reference evidence="4" key="1">
    <citation type="submission" date="2022-07" db="EMBL/GenBank/DDBJ databases">
        <authorList>
            <person name="Macas J."/>
            <person name="Novak P."/>
            <person name="Neumann P."/>
        </authorList>
    </citation>
    <scope>NUCLEOTIDE SEQUENCE</scope>
</reference>
<evidence type="ECO:0000256" key="2">
    <source>
        <dbReference type="ARBA" id="ARBA00022472"/>
    </source>
</evidence>
<dbReference type="Pfam" id="PF02536">
    <property type="entry name" value="mTERF"/>
    <property type="match status" value="2"/>
</dbReference>
<dbReference type="EMBL" id="CAMAPE010000074">
    <property type="protein sequence ID" value="CAH9117861.1"/>
    <property type="molecule type" value="Genomic_DNA"/>
</dbReference>
<dbReference type="InterPro" id="IPR003690">
    <property type="entry name" value="MTERF"/>
</dbReference>
<accession>A0A9P0ZZ91</accession>
<comment type="similarity">
    <text evidence="1">Belongs to the mTERF family.</text>
</comment>
<dbReference type="InterPro" id="IPR038538">
    <property type="entry name" value="MTERF_sf"/>
</dbReference>
<keyword evidence="3" id="KW-0809">Transit peptide</keyword>
<evidence type="ECO:0000313" key="5">
    <source>
        <dbReference type="Proteomes" id="UP001152484"/>
    </source>
</evidence>
<dbReference type="Proteomes" id="UP001152484">
    <property type="component" value="Unassembled WGS sequence"/>
</dbReference>
<name>A0A9P0ZZ91_CUSEU</name>
<dbReference type="AlphaFoldDB" id="A0A9P0ZZ91"/>
<organism evidence="4 5">
    <name type="scientific">Cuscuta europaea</name>
    <name type="common">European dodder</name>
    <dbReference type="NCBI Taxonomy" id="41803"/>
    <lineage>
        <taxon>Eukaryota</taxon>
        <taxon>Viridiplantae</taxon>
        <taxon>Streptophyta</taxon>
        <taxon>Embryophyta</taxon>
        <taxon>Tracheophyta</taxon>
        <taxon>Spermatophyta</taxon>
        <taxon>Magnoliopsida</taxon>
        <taxon>eudicotyledons</taxon>
        <taxon>Gunneridae</taxon>
        <taxon>Pentapetalae</taxon>
        <taxon>asterids</taxon>
        <taxon>lamiids</taxon>
        <taxon>Solanales</taxon>
        <taxon>Convolvulaceae</taxon>
        <taxon>Cuscuteae</taxon>
        <taxon>Cuscuta</taxon>
        <taxon>Cuscuta subgen. Cuscuta</taxon>
    </lineage>
</organism>
<protein>
    <recommendedName>
        <fullName evidence="6">Transcription termination factor MTEF18, mitochondrial-like</fullName>
    </recommendedName>
</protein>
<evidence type="ECO:0000256" key="3">
    <source>
        <dbReference type="ARBA" id="ARBA00022946"/>
    </source>
</evidence>
<dbReference type="GO" id="GO:0006353">
    <property type="term" value="P:DNA-templated transcription termination"/>
    <property type="evidence" value="ECO:0007669"/>
    <property type="project" value="UniProtKB-KW"/>
</dbReference>
<keyword evidence="2" id="KW-0804">Transcription</keyword>
<evidence type="ECO:0008006" key="6">
    <source>
        <dbReference type="Google" id="ProtNLM"/>
    </source>
</evidence>
<dbReference type="PANTHER" id="PTHR13068">
    <property type="entry name" value="CGI-12 PROTEIN-RELATED"/>
    <property type="match status" value="1"/>
</dbReference>
<dbReference type="SMART" id="SM00733">
    <property type="entry name" value="Mterf"/>
    <property type="match status" value="3"/>
</dbReference>
<dbReference type="GO" id="GO:0003676">
    <property type="term" value="F:nucleic acid binding"/>
    <property type="evidence" value="ECO:0007669"/>
    <property type="project" value="InterPro"/>
</dbReference>
<dbReference type="OrthoDB" id="764594at2759"/>